<keyword evidence="1" id="KW-1133">Transmembrane helix</keyword>
<dbReference type="EMBL" id="JAAIYP010000038">
    <property type="protein sequence ID" value="NFV81031.1"/>
    <property type="molecule type" value="Genomic_DNA"/>
</dbReference>
<feature type="transmembrane region" description="Helical" evidence="1">
    <location>
        <begin position="21"/>
        <end position="43"/>
    </location>
</feature>
<feature type="transmembrane region" description="Helical" evidence="1">
    <location>
        <begin position="207"/>
        <end position="229"/>
    </location>
</feature>
<comment type="caution">
    <text evidence="2">The sequence shown here is derived from an EMBL/GenBank/DDBJ whole genome shotgun (WGS) entry which is preliminary data.</text>
</comment>
<proteinExistence type="predicted"/>
<reference evidence="2 3" key="1">
    <citation type="submission" date="2020-02" db="EMBL/GenBank/DDBJ databases">
        <authorList>
            <person name="Dziuba M."/>
            <person name="Kuznetsov B."/>
            <person name="Mardanov A."/>
            <person name="Ravin N."/>
            <person name="Grouzdev D."/>
        </authorList>
    </citation>
    <scope>NUCLEOTIDE SEQUENCE [LARGE SCALE GENOMIC DNA]</scope>
    <source>
        <strain evidence="2 3">SpK</strain>
    </source>
</reference>
<feature type="transmembrane region" description="Helical" evidence="1">
    <location>
        <begin position="49"/>
        <end position="69"/>
    </location>
</feature>
<protein>
    <submittedName>
        <fullName evidence="2">Uncharacterized protein</fullName>
    </submittedName>
</protein>
<evidence type="ECO:0000313" key="3">
    <source>
        <dbReference type="Proteomes" id="UP000480684"/>
    </source>
</evidence>
<gene>
    <name evidence="2" type="ORF">G4223_13010</name>
</gene>
<keyword evidence="1" id="KW-0472">Membrane</keyword>
<sequence>MDKLLSLFTRYRLQMLILTQALLPALVVVVAGMAFHEFVWMAILGNTVLNIGILSVGAAGTVLIVLRLVEAQREHLTLLRFGHEAQTGSDMKELLNSPWLSGRTVRRYLEHIAQTNGKLSSTLDQDAIENELHSISAEFESKMELPNYLVGFMVAMGLLGTFIGLLETLTGISGMLDGMSGAGGGAVEEEFIKLVGELRKPLAGMGIAFSASLFGLVGSLMLGMSLLAVRRYVRKLLADARTVLHELTERIRGPVGPVVAGAAMPRGQGGVSEAFLSDFMAELMGNINDLQDLFHRSQDASLQLSNRVDGLAQRLELVAQAIDSNVAAVKKTNDLLGFGPRMKETNEQMLAELRGIQTASTDQQRISARLVDVLNAIDQKLGAGNDTQRLYQDAQGNLGRDTLNKLDEAVGLLHSVNDRGSDAESKLDRKLQGLGTSTTNMASGLQGLAAKLGEVAMISQNQLQALSGAQQLARDANSEMLNALKDLGERIKKVEDADIGANRHLFEIKENIGTMNSSLEALETIAQGINRQSTLLEGTLEEMRTNQRNMTRDLQKQLREVARDAAREVVASAQGG</sequence>
<dbReference type="RefSeq" id="WP_163680315.1">
    <property type="nucleotide sequence ID" value="NZ_JAAIYP010000038.1"/>
</dbReference>
<organism evidence="2 3">
    <name type="scientific">Magnetospirillum aberrantis SpK</name>
    <dbReference type="NCBI Taxonomy" id="908842"/>
    <lineage>
        <taxon>Bacteria</taxon>
        <taxon>Pseudomonadati</taxon>
        <taxon>Pseudomonadota</taxon>
        <taxon>Alphaproteobacteria</taxon>
        <taxon>Rhodospirillales</taxon>
        <taxon>Rhodospirillaceae</taxon>
        <taxon>Magnetospirillum</taxon>
    </lineage>
</organism>
<accession>A0A7C9V097</accession>
<dbReference type="AlphaFoldDB" id="A0A7C9V097"/>
<evidence type="ECO:0000313" key="2">
    <source>
        <dbReference type="EMBL" id="NFV81031.1"/>
    </source>
</evidence>
<evidence type="ECO:0000256" key="1">
    <source>
        <dbReference type="SAM" id="Phobius"/>
    </source>
</evidence>
<dbReference type="Proteomes" id="UP000480684">
    <property type="component" value="Unassembled WGS sequence"/>
</dbReference>
<keyword evidence="1" id="KW-0812">Transmembrane</keyword>
<keyword evidence="3" id="KW-1185">Reference proteome</keyword>
<name>A0A7C9V097_9PROT</name>
<feature type="transmembrane region" description="Helical" evidence="1">
    <location>
        <begin position="148"/>
        <end position="166"/>
    </location>
</feature>